<name>A0A7S3I817_9SPIT</name>
<evidence type="ECO:0000313" key="2">
    <source>
        <dbReference type="EMBL" id="CAE0316334.1"/>
    </source>
</evidence>
<dbReference type="EMBL" id="HBIE01037156">
    <property type="protein sequence ID" value="CAE0316334.1"/>
    <property type="molecule type" value="Transcribed_RNA"/>
</dbReference>
<dbReference type="AlphaFoldDB" id="A0A7S3I817"/>
<gene>
    <name evidence="2" type="ORF">FEHR0123_LOCUS11311</name>
</gene>
<keyword evidence="1" id="KW-0732">Signal</keyword>
<evidence type="ECO:0000256" key="1">
    <source>
        <dbReference type="SAM" id="SignalP"/>
    </source>
</evidence>
<organism evidence="2">
    <name type="scientific">Favella ehrenbergii</name>
    <dbReference type="NCBI Taxonomy" id="182087"/>
    <lineage>
        <taxon>Eukaryota</taxon>
        <taxon>Sar</taxon>
        <taxon>Alveolata</taxon>
        <taxon>Ciliophora</taxon>
        <taxon>Intramacronucleata</taxon>
        <taxon>Spirotrichea</taxon>
        <taxon>Choreotrichia</taxon>
        <taxon>Tintinnida</taxon>
        <taxon>Xystonellidae</taxon>
        <taxon>Favella</taxon>
    </lineage>
</organism>
<protein>
    <submittedName>
        <fullName evidence="2">Uncharacterized protein</fullName>
    </submittedName>
</protein>
<sequence length="245" mass="24337">MKAFCATLLAATAAAATNYTKAGSIATGITSSKVTITLNLSTTTTLDVTTAQQAVMTAAMVLNDKVQMIACWTDNAAMFICVESNTIMSTAANYQTSYKLHSKITAPVAAAANATSLTPAGMTNNFNITGVAIAAGTATAAVTPVQATALAGYVFSMVASGTKLSTDKKTMDTSIKCVDTGSTAAVTTAKETAAKAGMATTLQGVYHKLAAGTAASTSVAVALVAGSLSTVATVGAAVAALSMAF</sequence>
<feature type="chain" id="PRO_5030692556" evidence="1">
    <location>
        <begin position="23"/>
        <end position="245"/>
    </location>
</feature>
<accession>A0A7S3I817</accession>
<proteinExistence type="predicted"/>
<feature type="signal peptide" evidence="1">
    <location>
        <begin position="1"/>
        <end position="22"/>
    </location>
</feature>
<reference evidence="2" key="1">
    <citation type="submission" date="2021-01" db="EMBL/GenBank/DDBJ databases">
        <authorList>
            <person name="Corre E."/>
            <person name="Pelletier E."/>
            <person name="Niang G."/>
            <person name="Scheremetjew M."/>
            <person name="Finn R."/>
            <person name="Kale V."/>
            <person name="Holt S."/>
            <person name="Cochrane G."/>
            <person name="Meng A."/>
            <person name="Brown T."/>
            <person name="Cohen L."/>
        </authorList>
    </citation>
    <scope>NUCLEOTIDE SEQUENCE</scope>
    <source>
        <strain evidence="2">Fehren 1</strain>
    </source>
</reference>